<evidence type="ECO:0000259" key="4">
    <source>
        <dbReference type="Pfam" id="PF00535"/>
    </source>
</evidence>
<evidence type="ECO:0000256" key="3">
    <source>
        <dbReference type="SAM" id="Phobius"/>
    </source>
</evidence>
<keyword evidence="3" id="KW-1133">Transmembrane helix</keyword>
<name>A0A3A6PTL3_9EURY</name>
<keyword evidence="6" id="KW-1185">Reference proteome</keyword>
<evidence type="ECO:0000256" key="2">
    <source>
        <dbReference type="ARBA" id="ARBA00022679"/>
    </source>
</evidence>
<dbReference type="PANTHER" id="PTHR43630:SF1">
    <property type="entry name" value="POLY-BETA-1,6-N-ACETYL-D-GLUCOSAMINE SYNTHASE"/>
    <property type="match status" value="1"/>
</dbReference>
<feature type="transmembrane region" description="Helical" evidence="3">
    <location>
        <begin position="389"/>
        <end position="411"/>
    </location>
</feature>
<protein>
    <submittedName>
        <fullName evidence="5">Glycosyltransferase family 2 protein</fullName>
    </submittedName>
</protein>
<gene>
    <name evidence="5" type="ORF">DM826_09180</name>
</gene>
<feature type="transmembrane region" description="Helical" evidence="3">
    <location>
        <begin position="332"/>
        <end position="353"/>
    </location>
</feature>
<comment type="caution">
    <text evidence="5">The sequence shown here is derived from an EMBL/GenBank/DDBJ whole genome shotgun (WGS) entry which is preliminary data.</text>
</comment>
<organism evidence="5 6">
    <name type="scientific">Halonotius aquaticus</name>
    <dbReference type="NCBI Taxonomy" id="2216978"/>
    <lineage>
        <taxon>Archaea</taxon>
        <taxon>Methanobacteriati</taxon>
        <taxon>Methanobacteriota</taxon>
        <taxon>Stenosarchaea group</taxon>
        <taxon>Halobacteria</taxon>
        <taxon>Halobacteriales</taxon>
        <taxon>Haloferacaceae</taxon>
        <taxon>Halonotius</taxon>
    </lineage>
</organism>
<proteinExistence type="predicted"/>
<keyword evidence="1" id="KW-0328">Glycosyltransferase</keyword>
<reference evidence="5 6" key="1">
    <citation type="submission" date="2018-06" db="EMBL/GenBank/DDBJ databases">
        <title>Halonotius sp. F13-13 a new haloarchaeeon isolated from a solar saltern from Isla Cristina, Huelva, Spain.</title>
        <authorList>
            <person name="Duran-Viseras A."/>
            <person name="Sanchez-Porro C."/>
            <person name="Ventosa A."/>
        </authorList>
    </citation>
    <scope>NUCLEOTIDE SEQUENCE [LARGE SCALE GENOMIC DNA]</scope>
    <source>
        <strain evidence="5 6">F13-13</strain>
    </source>
</reference>
<dbReference type="Gene3D" id="3.90.550.10">
    <property type="entry name" value="Spore Coat Polysaccharide Biosynthesis Protein SpsA, Chain A"/>
    <property type="match status" value="1"/>
</dbReference>
<feature type="transmembrane region" description="Helical" evidence="3">
    <location>
        <begin position="359"/>
        <end position="377"/>
    </location>
</feature>
<dbReference type="GO" id="GO:0016757">
    <property type="term" value="F:glycosyltransferase activity"/>
    <property type="evidence" value="ECO:0007669"/>
    <property type="project" value="UniProtKB-KW"/>
</dbReference>
<accession>A0A3A6PTL3</accession>
<evidence type="ECO:0000256" key="1">
    <source>
        <dbReference type="ARBA" id="ARBA00022676"/>
    </source>
</evidence>
<keyword evidence="3" id="KW-0472">Membrane</keyword>
<dbReference type="Proteomes" id="UP000276588">
    <property type="component" value="Unassembled WGS sequence"/>
</dbReference>
<feature type="domain" description="Glycosyltransferase 2-like" evidence="4">
    <location>
        <begin position="91"/>
        <end position="250"/>
    </location>
</feature>
<feature type="transmembrane region" description="Helical" evidence="3">
    <location>
        <begin position="12"/>
        <end position="30"/>
    </location>
</feature>
<dbReference type="AlphaFoldDB" id="A0A3A6PTL3"/>
<dbReference type="SUPFAM" id="SSF53448">
    <property type="entry name" value="Nucleotide-diphospho-sugar transferases"/>
    <property type="match status" value="1"/>
</dbReference>
<dbReference type="Pfam" id="PF00535">
    <property type="entry name" value="Glycos_transf_2"/>
    <property type="match status" value="1"/>
</dbReference>
<keyword evidence="2 5" id="KW-0808">Transferase</keyword>
<feature type="transmembrane region" description="Helical" evidence="3">
    <location>
        <begin position="46"/>
        <end position="70"/>
    </location>
</feature>
<dbReference type="EMBL" id="QKNY01000013">
    <property type="protein sequence ID" value="RJX42849.1"/>
    <property type="molecule type" value="Genomic_DNA"/>
</dbReference>
<sequence length="429" mass="47637">MRAHLQRAFETIGWAGTALLLVLFGLYQGIQQQVLTVELLWLSLEIVWLDAISASLVFTGFLLFSGLLLIHEVSTPATNVAELTDGPKLTAIIPVYRDANVLHRSVDSLRASTYENREIVIACEPDDEATITAARSMTDDTVSVMINEHPGSKAGAIQTVVERAESDAFAVFDADEVVDDSFLASGMGALHIEGHDVFQGRRIPEPTGFVETLAYCERVTFHASYKLVELTGFRNCRSSSTVFTREAYETVGGYDDLLTEDLAFAHKCYRHDLSVRQARNYTSLMEAPHTLTDFWGQRKRWRIGQVEVLHATLMGRLTDGIRHRRWISMSRMITSIGGSIFLLVLLSKLSVLVLFDATLFYLLPIFATALIAAGVGWTDTRAGDIDSVVSITLIAPFVYPVFGVLMLKSILEYAVSWDGTWYHVEKTGA</sequence>
<evidence type="ECO:0000313" key="6">
    <source>
        <dbReference type="Proteomes" id="UP000276588"/>
    </source>
</evidence>
<dbReference type="PANTHER" id="PTHR43630">
    <property type="entry name" value="POLY-BETA-1,6-N-ACETYL-D-GLUCOSAMINE SYNTHASE"/>
    <property type="match status" value="1"/>
</dbReference>
<evidence type="ECO:0000313" key="5">
    <source>
        <dbReference type="EMBL" id="RJX42849.1"/>
    </source>
</evidence>
<dbReference type="InterPro" id="IPR001173">
    <property type="entry name" value="Glyco_trans_2-like"/>
</dbReference>
<keyword evidence="3" id="KW-0812">Transmembrane</keyword>
<dbReference type="InterPro" id="IPR029044">
    <property type="entry name" value="Nucleotide-diphossugar_trans"/>
</dbReference>